<evidence type="ECO:0000313" key="3">
    <source>
        <dbReference type="Proteomes" id="UP000428260"/>
    </source>
</evidence>
<evidence type="ECO:0000256" key="1">
    <source>
        <dbReference type="SAM" id="SignalP"/>
    </source>
</evidence>
<evidence type="ECO:0000313" key="2">
    <source>
        <dbReference type="EMBL" id="QGY44496.1"/>
    </source>
</evidence>
<feature type="chain" id="PRO_5026071880" evidence="1">
    <location>
        <begin position="19"/>
        <end position="303"/>
    </location>
</feature>
<organism evidence="2 3">
    <name type="scientific">Maribellus comscasis</name>
    <dbReference type="NCBI Taxonomy" id="2681766"/>
    <lineage>
        <taxon>Bacteria</taxon>
        <taxon>Pseudomonadati</taxon>
        <taxon>Bacteroidota</taxon>
        <taxon>Bacteroidia</taxon>
        <taxon>Marinilabiliales</taxon>
        <taxon>Prolixibacteraceae</taxon>
        <taxon>Maribellus</taxon>
    </lineage>
</organism>
<gene>
    <name evidence="2" type="ORF">GM418_12745</name>
</gene>
<dbReference type="KEGG" id="mcos:GM418_12745"/>
<keyword evidence="3" id="KW-1185">Reference proteome</keyword>
<keyword evidence="1" id="KW-0732">Signal</keyword>
<dbReference type="EMBL" id="CP046401">
    <property type="protein sequence ID" value="QGY44496.1"/>
    <property type="molecule type" value="Genomic_DNA"/>
</dbReference>
<name>A0A6I6JNG8_9BACT</name>
<dbReference type="Proteomes" id="UP000428260">
    <property type="component" value="Chromosome"/>
</dbReference>
<feature type="signal peptide" evidence="1">
    <location>
        <begin position="1"/>
        <end position="18"/>
    </location>
</feature>
<reference evidence="2 3" key="1">
    <citation type="submission" date="2019-11" db="EMBL/GenBank/DDBJ databases">
        <authorList>
            <person name="Zheng R.K."/>
            <person name="Sun C.M."/>
        </authorList>
    </citation>
    <scope>NUCLEOTIDE SEQUENCE [LARGE SCALE GENOMIC DNA]</scope>
    <source>
        <strain evidence="2 3">WC007</strain>
    </source>
</reference>
<dbReference type="RefSeq" id="WP_158866797.1">
    <property type="nucleotide sequence ID" value="NZ_CP046401.1"/>
</dbReference>
<dbReference type="InterPro" id="IPR011044">
    <property type="entry name" value="Quino_amine_DH_bsu"/>
</dbReference>
<accession>A0A6I6JNG8</accession>
<dbReference type="AlphaFoldDB" id="A0A6I6JNG8"/>
<dbReference type="SUPFAM" id="SSF50969">
    <property type="entry name" value="YVTN repeat-like/Quinoprotein amine dehydrogenase"/>
    <property type="match status" value="1"/>
</dbReference>
<proteinExistence type="predicted"/>
<protein>
    <submittedName>
        <fullName evidence="2">T9SS C-terminal target domain-containing protein</fullName>
    </submittedName>
</protein>
<sequence>MKKILSMLFLLMYFISCSTESNSVSEKPEDKNKKTVLKVVPQSFIAEIPLQVEESSGLLLYNNLLWTFNDSGGENKLFGLDFSGEIKKEVAVENAINVDWEDIAQDDKHIYIGDFGNNNGERKNLKIYKIKKSDIDSMDTVEAVEIKFSYKEQTDFNYQPLSNSFDCEAITDFNGELIIFTKDWVNETTSVYKIPKTEGEYLLTLTDTFNVNGLVTGADISPDEKTLAMVGYKDFKPIVWVFSDITENGFFGGKEIYMELDDIFSAQTEGICFTGNDSLLISCERTATYVQQIFLIDLKAINN</sequence>